<dbReference type="AlphaFoldDB" id="A0A4V2W300"/>
<dbReference type="Proteomes" id="UP000305526">
    <property type="component" value="Unassembled WGS sequence"/>
</dbReference>
<keyword evidence="5" id="KW-1185">Reference proteome</keyword>
<comment type="caution">
    <text evidence="2">The sequence shown here is derived from an EMBL/GenBank/DDBJ whole genome shotgun (WGS) entry which is preliminary data.</text>
</comment>
<feature type="region of interest" description="Disordered" evidence="1">
    <location>
        <begin position="1"/>
        <end position="23"/>
    </location>
</feature>
<gene>
    <name evidence="2" type="ORF">EDC16_101322</name>
    <name evidence="3" type="ORF">FHQ21_09090</name>
</gene>
<dbReference type="EMBL" id="VDGV01000080">
    <property type="protein sequence ID" value="TNG90570.1"/>
    <property type="molecule type" value="Genomic_DNA"/>
</dbReference>
<feature type="compositionally biased region" description="Basic and acidic residues" evidence="1">
    <location>
        <begin position="1"/>
        <end position="12"/>
    </location>
</feature>
<evidence type="ECO:0000313" key="4">
    <source>
        <dbReference type="Proteomes" id="UP000294619"/>
    </source>
</evidence>
<evidence type="ECO:0000313" key="2">
    <source>
        <dbReference type="EMBL" id="TCV90009.1"/>
    </source>
</evidence>
<accession>A0A4V2W300</accession>
<evidence type="ECO:0000313" key="5">
    <source>
        <dbReference type="Proteomes" id="UP000305526"/>
    </source>
</evidence>
<dbReference type="RefSeq" id="WP_132964709.1">
    <property type="nucleotide sequence ID" value="NZ_LEKL01000050.1"/>
</dbReference>
<proteinExistence type="predicted"/>
<dbReference type="EMBL" id="SMCP01000001">
    <property type="protein sequence ID" value="TCV90009.1"/>
    <property type="molecule type" value="Genomic_DNA"/>
</dbReference>
<protein>
    <submittedName>
        <fullName evidence="2">Uncharacterized protein</fullName>
    </submittedName>
</protein>
<sequence>MQSQYRNREQARGEAPTSATTRTKTALEQVWRSVLSGGESLVLQRKVRLGALYQNCWIKISHISLNTIKLGI</sequence>
<reference evidence="3 5" key="2">
    <citation type="submission" date="2019-05" db="EMBL/GenBank/DDBJ databases">
        <title>Pasteurellaceae isolates from reptiles.</title>
        <authorList>
            <person name="Bojesen A.M."/>
            <person name="Lund E."/>
        </authorList>
    </citation>
    <scope>NUCLEOTIDE SEQUENCE [LARGE SCALE GENOMIC DNA]</scope>
    <source>
        <strain evidence="3 5">ELNT2x</strain>
    </source>
</reference>
<evidence type="ECO:0000256" key="1">
    <source>
        <dbReference type="SAM" id="MobiDB-lite"/>
    </source>
</evidence>
<organism evidence="2 4">
    <name type="scientific">Testudinibacter aquarius</name>
    <dbReference type="NCBI Taxonomy" id="1524974"/>
    <lineage>
        <taxon>Bacteria</taxon>
        <taxon>Pseudomonadati</taxon>
        <taxon>Pseudomonadota</taxon>
        <taxon>Gammaproteobacteria</taxon>
        <taxon>Pasteurellales</taxon>
        <taxon>Pasteurellaceae</taxon>
        <taxon>Testudinibacter</taxon>
    </lineage>
</organism>
<evidence type="ECO:0000313" key="3">
    <source>
        <dbReference type="EMBL" id="TNG90570.1"/>
    </source>
</evidence>
<reference evidence="2 4" key="1">
    <citation type="submission" date="2019-03" db="EMBL/GenBank/DDBJ databases">
        <title>Genomic Encyclopedia of Type Strains, Phase IV (KMG-IV): sequencing the most valuable type-strain genomes for metagenomic binning, comparative biology and taxonomic classification.</title>
        <authorList>
            <person name="Goeker M."/>
        </authorList>
    </citation>
    <scope>NUCLEOTIDE SEQUENCE [LARGE SCALE GENOMIC DNA]</scope>
    <source>
        <strain evidence="2 4">DSM 28140</strain>
    </source>
</reference>
<dbReference type="Proteomes" id="UP000294619">
    <property type="component" value="Unassembled WGS sequence"/>
</dbReference>
<name>A0A4V2W300_9PAST</name>